<dbReference type="InterPro" id="IPR018247">
    <property type="entry name" value="EF_Hand_1_Ca_BS"/>
</dbReference>
<organism evidence="10 11">
    <name type="scientific">Adhaeretor mobilis</name>
    <dbReference type="NCBI Taxonomy" id="1930276"/>
    <lineage>
        <taxon>Bacteria</taxon>
        <taxon>Pseudomonadati</taxon>
        <taxon>Planctomycetota</taxon>
        <taxon>Planctomycetia</taxon>
        <taxon>Pirellulales</taxon>
        <taxon>Lacipirellulaceae</taxon>
        <taxon>Adhaeretor</taxon>
    </lineage>
</organism>
<dbReference type="InterPro" id="IPR009056">
    <property type="entry name" value="Cyt_c-like_dom"/>
</dbReference>
<evidence type="ECO:0000313" key="11">
    <source>
        <dbReference type="Proteomes" id="UP000319852"/>
    </source>
</evidence>
<dbReference type="InterPro" id="IPR051395">
    <property type="entry name" value="Cytochrome_c_Peroxidase/MauG"/>
</dbReference>
<evidence type="ECO:0000256" key="1">
    <source>
        <dbReference type="ARBA" id="ARBA00004196"/>
    </source>
</evidence>
<dbReference type="Pfam" id="PF03150">
    <property type="entry name" value="CCP_MauG"/>
    <property type="match status" value="1"/>
</dbReference>
<dbReference type="Gene3D" id="1.10.760.10">
    <property type="entry name" value="Cytochrome c-like domain"/>
    <property type="match status" value="2"/>
</dbReference>
<dbReference type="InterPro" id="IPR013424">
    <property type="entry name" value="Ice-binding_C"/>
</dbReference>
<dbReference type="GO" id="GO:0046872">
    <property type="term" value="F:metal ion binding"/>
    <property type="evidence" value="ECO:0007669"/>
    <property type="project" value="UniProtKB-KW"/>
</dbReference>
<dbReference type="Proteomes" id="UP000319852">
    <property type="component" value="Chromosome"/>
</dbReference>
<keyword evidence="2 7" id="KW-0349">Heme</keyword>
<sequence precursor="true">MIRLHQRAAAVAAVAGILSLVLPATLSAETVGVPSLPTTPDDYIDYAVTSLPTHFKIGPTGNADNTPVDNPITNAGAALGRALFYDERLSHSGGVSCASCHQQANGFSDPDQFSEGVDGLTGRHSMGLSNSAIYASGSFFWDERATTLEDQVLQPIENSVEMGGDLDVLRGELAVTEFYPVLFQEAFGDSQITDDRISKALAQFVRSMASYQSKFDEAFTPANPINPDFDSVFTEQEQLGATIFHARGSCSTCHTTNAQVGNNVHNIGLDANNSSDEGAGNGAFKTNSLRNVAVRDGYMHDGRFSTLEEVVEHYSSGIQNNPNLDRALPVGGFGFTAAEEAALVAFLETLTDDTFLNSELFSDPFVTLTGDYNDDGIVDGDDLGTWVTGYGSPASSGSFLEWQQNLGFSWLDLRSSATVVSGAVPEPSAVILLALGAGALTMRRGRRGGPP</sequence>
<dbReference type="PROSITE" id="PS00018">
    <property type="entry name" value="EF_HAND_1"/>
    <property type="match status" value="1"/>
</dbReference>
<dbReference type="InterPro" id="IPR036909">
    <property type="entry name" value="Cyt_c-like_dom_sf"/>
</dbReference>
<dbReference type="PROSITE" id="PS51007">
    <property type="entry name" value="CYTC"/>
    <property type="match status" value="2"/>
</dbReference>
<keyword evidence="11" id="KW-1185">Reference proteome</keyword>
<evidence type="ECO:0000313" key="10">
    <source>
        <dbReference type="EMBL" id="QDS97716.1"/>
    </source>
</evidence>
<keyword evidence="3 7" id="KW-0479">Metal-binding</keyword>
<dbReference type="EMBL" id="CP036263">
    <property type="protein sequence ID" value="QDS97716.1"/>
    <property type="molecule type" value="Genomic_DNA"/>
</dbReference>
<feature type="domain" description="Cytochrome c" evidence="9">
    <location>
        <begin position="75"/>
        <end position="209"/>
    </location>
</feature>
<comment type="subcellular location">
    <subcellularLocation>
        <location evidence="1">Cell envelope</location>
    </subcellularLocation>
</comment>
<evidence type="ECO:0000256" key="8">
    <source>
        <dbReference type="SAM" id="SignalP"/>
    </source>
</evidence>
<evidence type="ECO:0000256" key="4">
    <source>
        <dbReference type="ARBA" id="ARBA00022729"/>
    </source>
</evidence>
<dbReference type="GO" id="GO:0009055">
    <property type="term" value="F:electron transfer activity"/>
    <property type="evidence" value="ECO:0007669"/>
    <property type="project" value="InterPro"/>
</dbReference>
<dbReference type="EC" id="1.11.1.5" evidence="10"/>
<evidence type="ECO:0000256" key="3">
    <source>
        <dbReference type="ARBA" id="ARBA00022723"/>
    </source>
</evidence>
<dbReference type="RefSeq" id="WP_145058318.1">
    <property type="nucleotide sequence ID" value="NZ_CP036263.1"/>
</dbReference>
<dbReference type="SUPFAM" id="SSF46626">
    <property type="entry name" value="Cytochrome c"/>
    <property type="match status" value="2"/>
</dbReference>
<name>A0A517MS60_9BACT</name>
<feature type="domain" description="Cytochrome c" evidence="9">
    <location>
        <begin position="235"/>
        <end position="351"/>
    </location>
</feature>
<proteinExistence type="predicted"/>
<dbReference type="NCBIfam" id="TIGR02595">
    <property type="entry name" value="PEP_CTERM"/>
    <property type="match status" value="1"/>
</dbReference>
<keyword evidence="10" id="KW-0575">Peroxidase</keyword>
<dbReference type="GO" id="GO:0004130">
    <property type="term" value="F:cytochrome-c peroxidase activity"/>
    <property type="evidence" value="ECO:0007669"/>
    <property type="project" value="UniProtKB-EC"/>
</dbReference>
<keyword evidence="4 8" id="KW-0732">Signal</keyword>
<evidence type="ECO:0000256" key="7">
    <source>
        <dbReference type="PROSITE-ProRule" id="PRU00433"/>
    </source>
</evidence>
<dbReference type="PANTHER" id="PTHR30600">
    <property type="entry name" value="CYTOCHROME C PEROXIDASE-RELATED"/>
    <property type="match status" value="1"/>
</dbReference>
<evidence type="ECO:0000256" key="2">
    <source>
        <dbReference type="ARBA" id="ARBA00022617"/>
    </source>
</evidence>
<dbReference type="KEGG" id="amob:HG15A2_09810"/>
<dbReference type="GO" id="GO:0030313">
    <property type="term" value="C:cell envelope"/>
    <property type="evidence" value="ECO:0007669"/>
    <property type="project" value="UniProtKB-SubCell"/>
</dbReference>
<gene>
    <name evidence="10" type="primary">ccp</name>
    <name evidence="10" type="ORF">HG15A2_09810</name>
</gene>
<keyword evidence="6 7" id="KW-0408">Iron</keyword>
<dbReference type="PANTHER" id="PTHR30600:SF10">
    <property type="entry name" value="BLL6722 PROTEIN"/>
    <property type="match status" value="1"/>
</dbReference>
<reference evidence="10 11" key="1">
    <citation type="submission" date="2019-02" db="EMBL/GenBank/DDBJ databases">
        <title>Deep-cultivation of Planctomycetes and their phenomic and genomic characterization uncovers novel biology.</title>
        <authorList>
            <person name="Wiegand S."/>
            <person name="Jogler M."/>
            <person name="Boedeker C."/>
            <person name="Pinto D."/>
            <person name="Vollmers J."/>
            <person name="Rivas-Marin E."/>
            <person name="Kohn T."/>
            <person name="Peeters S.H."/>
            <person name="Heuer A."/>
            <person name="Rast P."/>
            <person name="Oberbeckmann S."/>
            <person name="Bunk B."/>
            <person name="Jeske O."/>
            <person name="Meyerdierks A."/>
            <person name="Storesund J.E."/>
            <person name="Kallscheuer N."/>
            <person name="Luecker S."/>
            <person name="Lage O.M."/>
            <person name="Pohl T."/>
            <person name="Merkel B.J."/>
            <person name="Hornburger P."/>
            <person name="Mueller R.-W."/>
            <person name="Bruemmer F."/>
            <person name="Labrenz M."/>
            <person name="Spormann A.M."/>
            <person name="Op den Camp H."/>
            <person name="Overmann J."/>
            <person name="Amann R."/>
            <person name="Jetten M.S.M."/>
            <person name="Mascher T."/>
            <person name="Medema M.H."/>
            <person name="Devos D.P."/>
            <person name="Kaster A.-K."/>
            <person name="Ovreas L."/>
            <person name="Rohde M."/>
            <person name="Galperin M.Y."/>
            <person name="Jogler C."/>
        </authorList>
    </citation>
    <scope>NUCLEOTIDE SEQUENCE [LARGE SCALE GENOMIC DNA]</scope>
    <source>
        <strain evidence="10 11">HG15A2</strain>
    </source>
</reference>
<evidence type="ECO:0000259" key="9">
    <source>
        <dbReference type="PROSITE" id="PS51007"/>
    </source>
</evidence>
<feature type="chain" id="PRO_5021938828" evidence="8">
    <location>
        <begin position="29"/>
        <end position="451"/>
    </location>
</feature>
<dbReference type="GO" id="GO:0020037">
    <property type="term" value="F:heme binding"/>
    <property type="evidence" value="ECO:0007669"/>
    <property type="project" value="InterPro"/>
</dbReference>
<dbReference type="OrthoDB" id="9772811at2"/>
<dbReference type="AlphaFoldDB" id="A0A517MS60"/>
<feature type="signal peptide" evidence="8">
    <location>
        <begin position="1"/>
        <end position="28"/>
    </location>
</feature>
<evidence type="ECO:0000256" key="6">
    <source>
        <dbReference type="ARBA" id="ARBA00023004"/>
    </source>
</evidence>
<keyword evidence="5 10" id="KW-0560">Oxidoreductase</keyword>
<accession>A0A517MS60</accession>
<dbReference type="InterPro" id="IPR004852">
    <property type="entry name" value="Di-haem_cyt_c_peroxidsae"/>
</dbReference>
<evidence type="ECO:0000256" key="5">
    <source>
        <dbReference type="ARBA" id="ARBA00023002"/>
    </source>
</evidence>
<protein>
    <submittedName>
        <fullName evidence="10">Cytochrome c551 peroxidase</fullName>
        <ecNumber evidence="10">1.11.1.5</ecNumber>
    </submittedName>
</protein>